<evidence type="ECO:0000313" key="1">
    <source>
        <dbReference type="EMBL" id="MPQ45015.1"/>
    </source>
</evidence>
<protein>
    <submittedName>
        <fullName evidence="1">Uncharacterized protein</fullName>
    </submittedName>
</protein>
<comment type="caution">
    <text evidence="1">The sequence shown here is derived from an EMBL/GenBank/DDBJ whole genome shotgun (WGS) entry which is preliminary data.</text>
</comment>
<organism evidence="1 2">
    <name type="scientific">Clostridium tarantellae</name>
    <dbReference type="NCBI Taxonomy" id="39493"/>
    <lineage>
        <taxon>Bacteria</taxon>
        <taxon>Bacillati</taxon>
        <taxon>Bacillota</taxon>
        <taxon>Clostridia</taxon>
        <taxon>Eubacteriales</taxon>
        <taxon>Clostridiaceae</taxon>
        <taxon>Clostridium</taxon>
    </lineage>
</organism>
<reference evidence="1 2" key="1">
    <citation type="submission" date="2019-10" db="EMBL/GenBank/DDBJ databases">
        <title>The Genome Sequence of Clostridium tarantellae Isolated from Fish Brain.</title>
        <authorList>
            <person name="Bano L."/>
            <person name="Kiel M."/>
            <person name="Sales G."/>
            <person name="Doxey A.C."/>
            <person name="Mansfield M.J."/>
            <person name="Schiavone M."/>
            <person name="Rossetto O."/>
            <person name="Pirazzini M."/>
            <person name="Dobrindt U."/>
            <person name="Montecucco C."/>
        </authorList>
    </citation>
    <scope>NUCLEOTIDE SEQUENCE [LARGE SCALE GENOMIC DNA]</scope>
    <source>
        <strain evidence="1 2">DSM 3997</strain>
    </source>
</reference>
<proteinExistence type="predicted"/>
<evidence type="ECO:0000313" key="2">
    <source>
        <dbReference type="Proteomes" id="UP000430345"/>
    </source>
</evidence>
<dbReference type="Proteomes" id="UP000430345">
    <property type="component" value="Unassembled WGS sequence"/>
</dbReference>
<sequence>MDVMDYRNNALKLKNYGYLICPLEDQKKAREYLDNTLFVSDYEVKIDNENMWFIFSNLINLPKHNDFSHNWGFYYRNFATKEVLVMYLGKYVKFSMFTVEGVMEIGKSEQLTANKIFDIYEVDSLEGLLKVIKFPENNKELAEKQLIEFIKFLQ</sequence>
<gene>
    <name evidence="1" type="ORF">GBZ86_14920</name>
</gene>
<name>A0A6I1MNM9_9CLOT</name>
<dbReference type="AlphaFoldDB" id="A0A6I1MNM9"/>
<dbReference type="RefSeq" id="WP_152891964.1">
    <property type="nucleotide sequence ID" value="NZ_WHJC01000398.1"/>
</dbReference>
<dbReference type="EMBL" id="WHJC01000398">
    <property type="protein sequence ID" value="MPQ45015.1"/>
    <property type="molecule type" value="Genomic_DNA"/>
</dbReference>
<accession>A0A6I1MNM9</accession>
<keyword evidence="2" id="KW-1185">Reference proteome</keyword>